<proteinExistence type="predicted"/>
<gene>
    <name evidence="1" type="ORF">PQR01_11185</name>
</gene>
<sequence>MRTFDLIECAEFLKVDRNTAMKLAGTGELPGAKIGRAWVFLEDDVVAFLRKKTQEQSLARLQGAHEPETDDRVARAIARQIPVLDRRRPGRRPRILPPLPCEDLTQERRQTLG</sequence>
<organism evidence="1 2">
    <name type="scientific">Paraburkholderia rhynchosiae</name>
    <dbReference type="NCBI Taxonomy" id="487049"/>
    <lineage>
        <taxon>Bacteria</taxon>
        <taxon>Pseudomonadati</taxon>
        <taxon>Pseudomonadota</taxon>
        <taxon>Betaproteobacteria</taxon>
        <taxon>Burkholderiales</taxon>
        <taxon>Burkholderiaceae</taxon>
        <taxon>Paraburkholderia</taxon>
    </lineage>
</organism>
<dbReference type="EMBL" id="JAQQDW010000017">
    <property type="protein sequence ID" value="MFM0104020.1"/>
    <property type="molecule type" value="Genomic_DNA"/>
</dbReference>
<evidence type="ECO:0000313" key="1">
    <source>
        <dbReference type="EMBL" id="MFM0104020.1"/>
    </source>
</evidence>
<keyword evidence="2" id="KW-1185">Reference proteome</keyword>
<comment type="caution">
    <text evidence="1">The sequence shown here is derived from an EMBL/GenBank/DDBJ whole genome shotgun (WGS) entry which is preliminary data.</text>
</comment>
<protein>
    <submittedName>
        <fullName evidence="1">Helix-turn-helix domain-containing protein</fullName>
    </submittedName>
</protein>
<evidence type="ECO:0000313" key="2">
    <source>
        <dbReference type="Proteomes" id="UP001629235"/>
    </source>
</evidence>
<dbReference type="Proteomes" id="UP001629235">
    <property type="component" value="Unassembled WGS sequence"/>
</dbReference>
<accession>A0ACC7NAH9</accession>
<reference evidence="1 2" key="1">
    <citation type="journal article" date="2024" name="Chem. Sci.">
        <title>Discovery of megapolipeptins by genome mining of a Burkholderiales bacteria collection.</title>
        <authorList>
            <person name="Paulo B.S."/>
            <person name="Recchia M.J.J."/>
            <person name="Lee S."/>
            <person name="Fergusson C.H."/>
            <person name="Romanowski S.B."/>
            <person name="Hernandez A."/>
            <person name="Krull N."/>
            <person name="Liu D.Y."/>
            <person name="Cavanagh H."/>
            <person name="Bos A."/>
            <person name="Gray C.A."/>
            <person name="Murphy B.T."/>
            <person name="Linington R.G."/>
            <person name="Eustaquio A.S."/>
        </authorList>
    </citation>
    <scope>NUCLEOTIDE SEQUENCE [LARGE SCALE GENOMIC DNA]</scope>
    <source>
        <strain evidence="1 2">RL18-126-BIB-B</strain>
    </source>
</reference>
<name>A0ACC7NAH9_9BURK</name>